<dbReference type="VEuPathDB" id="VectorBase:LDEU011537"/>
<dbReference type="Gene3D" id="3.20.20.80">
    <property type="entry name" value="Glycosidases"/>
    <property type="match status" value="1"/>
</dbReference>
<dbReference type="OrthoDB" id="64736at2759"/>
<evidence type="ECO:0000256" key="1">
    <source>
        <dbReference type="SAM" id="MobiDB-lite"/>
    </source>
</evidence>
<dbReference type="Proteomes" id="UP000288716">
    <property type="component" value="Unassembled WGS sequence"/>
</dbReference>
<keyword evidence="4" id="KW-1185">Reference proteome</keyword>
<reference evidence="3 4" key="1">
    <citation type="journal article" date="2018" name="Gigascience">
        <title>Genomes of trombidid mites reveal novel predicted allergens and laterally-transferred genes associated with secondary metabolism.</title>
        <authorList>
            <person name="Dong X."/>
            <person name="Chaisiri K."/>
            <person name="Xia D."/>
            <person name="Armstrong S.D."/>
            <person name="Fang Y."/>
            <person name="Donnelly M.J."/>
            <person name="Kadowaki T."/>
            <person name="McGarry J.W."/>
            <person name="Darby A.C."/>
            <person name="Makepeace B.L."/>
        </authorList>
    </citation>
    <scope>NUCLEOTIDE SEQUENCE [LARGE SCALE GENOMIC DNA]</scope>
    <source>
        <strain evidence="3">UoL-UT</strain>
    </source>
</reference>
<name>A0A443RZ16_9ACAR</name>
<dbReference type="PANTHER" id="PTHR12872:SF1">
    <property type="entry name" value="ALPHA-N-ACETYLGLUCOSAMINIDASE"/>
    <property type="match status" value="1"/>
</dbReference>
<dbReference type="Pfam" id="PF05089">
    <property type="entry name" value="NAGLU"/>
    <property type="match status" value="1"/>
</dbReference>
<proteinExistence type="predicted"/>
<gene>
    <name evidence="3" type="ORF">B4U80_03624</name>
</gene>
<organism evidence="3 4">
    <name type="scientific">Leptotrombidium deliense</name>
    <dbReference type="NCBI Taxonomy" id="299467"/>
    <lineage>
        <taxon>Eukaryota</taxon>
        <taxon>Metazoa</taxon>
        <taxon>Ecdysozoa</taxon>
        <taxon>Arthropoda</taxon>
        <taxon>Chelicerata</taxon>
        <taxon>Arachnida</taxon>
        <taxon>Acari</taxon>
        <taxon>Acariformes</taxon>
        <taxon>Trombidiformes</taxon>
        <taxon>Prostigmata</taxon>
        <taxon>Anystina</taxon>
        <taxon>Parasitengona</taxon>
        <taxon>Trombiculoidea</taxon>
        <taxon>Trombiculidae</taxon>
        <taxon>Leptotrombidium</taxon>
    </lineage>
</organism>
<accession>A0A443RZ16</accession>
<protein>
    <submittedName>
        <fullName evidence="3">Alpha-N-acetylglucosaminidase-like protein</fullName>
    </submittedName>
</protein>
<evidence type="ECO:0000313" key="4">
    <source>
        <dbReference type="Proteomes" id="UP000288716"/>
    </source>
</evidence>
<dbReference type="InterPro" id="IPR024733">
    <property type="entry name" value="NAGLU_tim-barrel"/>
</dbReference>
<evidence type="ECO:0000259" key="2">
    <source>
        <dbReference type="Pfam" id="PF05089"/>
    </source>
</evidence>
<comment type="caution">
    <text evidence="3">The sequence shown here is derived from an EMBL/GenBank/DDBJ whole genome shotgun (WGS) entry which is preliminary data.</text>
</comment>
<dbReference type="InterPro" id="IPR007781">
    <property type="entry name" value="NAGLU"/>
</dbReference>
<dbReference type="PANTHER" id="PTHR12872">
    <property type="entry name" value="ALPHA-N-ACETYLGLUCOSAMINIDASE"/>
    <property type="match status" value="1"/>
</dbReference>
<dbReference type="AlphaFoldDB" id="A0A443RZ16"/>
<feature type="region of interest" description="Disordered" evidence="1">
    <location>
        <begin position="1"/>
        <end position="21"/>
    </location>
</feature>
<feature type="domain" description="Alpha-N-acetylglucosaminidase tim-barrel" evidence="2">
    <location>
        <begin position="15"/>
        <end position="65"/>
    </location>
</feature>
<dbReference type="EMBL" id="NCKV01017192">
    <property type="protein sequence ID" value="RWS20503.1"/>
    <property type="molecule type" value="Genomic_DNA"/>
</dbReference>
<dbReference type="STRING" id="299467.A0A443RZ16"/>
<sequence>MFTGQEYVWKKESNGKPAKMGGPLSDNWHNLQFNLAMRIVNRMRDFSMLTVFPAVAGQVPRNLTRV</sequence>
<evidence type="ECO:0000313" key="3">
    <source>
        <dbReference type="EMBL" id="RWS20503.1"/>
    </source>
</evidence>